<dbReference type="RefSeq" id="WP_165904027.1">
    <property type="nucleotide sequence ID" value="NZ_SLWY01000004.1"/>
</dbReference>
<proteinExistence type="predicted"/>
<protein>
    <submittedName>
        <fullName evidence="1">Uncharacterized protein</fullName>
    </submittedName>
</protein>
<dbReference type="AlphaFoldDB" id="A0A4R2L5T0"/>
<keyword evidence="2" id="KW-1185">Reference proteome</keyword>
<organism evidence="1 2">
    <name type="scientific">Plasticicumulans lactativorans</name>
    <dbReference type="NCBI Taxonomy" id="1133106"/>
    <lineage>
        <taxon>Bacteria</taxon>
        <taxon>Pseudomonadati</taxon>
        <taxon>Pseudomonadota</taxon>
        <taxon>Gammaproteobacteria</taxon>
        <taxon>Candidatus Competibacteraceae</taxon>
        <taxon>Plasticicumulans</taxon>
    </lineage>
</organism>
<gene>
    <name evidence="1" type="ORF">EV699_104146</name>
</gene>
<evidence type="ECO:0000313" key="2">
    <source>
        <dbReference type="Proteomes" id="UP000295765"/>
    </source>
</evidence>
<name>A0A4R2L5T0_9GAMM</name>
<comment type="caution">
    <text evidence="1">The sequence shown here is derived from an EMBL/GenBank/DDBJ whole genome shotgun (WGS) entry which is preliminary data.</text>
</comment>
<sequence length="55" mass="6296">MQERVDITHSQTQAAIDAMEAYFAARARGAPRAERERLERHWLSAARRLRISSAS</sequence>
<dbReference type="EMBL" id="SLWY01000004">
    <property type="protein sequence ID" value="TCO82754.1"/>
    <property type="molecule type" value="Genomic_DNA"/>
</dbReference>
<dbReference type="Proteomes" id="UP000295765">
    <property type="component" value="Unassembled WGS sequence"/>
</dbReference>
<reference evidence="1 2" key="1">
    <citation type="submission" date="2019-03" db="EMBL/GenBank/DDBJ databases">
        <title>Genomic Encyclopedia of Type Strains, Phase IV (KMG-IV): sequencing the most valuable type-strain genomes for metagenomic binning, comparative biology and taxonomic classification.</title>
        <authorList>
            <person name="Goeker M."/>
        </authorList>
    </citation>
    <scope>NUCLEOTIDE SEQUENCE [LARGE SCALE GENOMIC DNA]</scope>
    <source>
        <strain evidence="1 2">DSM 25287</strain>
    </source>
</reference>
<evidence type="ECO:0000313" key="1">
    <source>
        <dbReference type="EMBL" id="TCO82754.1"/>
    </source>
</evidence>
<accession>A0A4R2L5T0</accession>